<dbReference type="WBParaSite" id="maker-uti_cns_0006807-snap-gene-0.17-mRNA-1">
    <property type="protein sequence ID" value="maker-uti_cns_0006807-snap-gene-0.17-mRNA-1"/>
    <property type="gene ID" value="maker-uti_cns_0006807-snap-gene-0.17"/>
</dbReference>
<feature type="region of interest" description="Disordered" evidence="3">
    <location>
        <begin position="165"/>
        <end position="258"/>
    </location>
</feature>
<dbReference type="GO" id="GO:0006887">
    <property type="term" value="P:exocytosis"/>
    <property type="evidence" value="ECO:0007669"/>
    <property type="project" value="TreeGrafter"/>
</dbReference>
<dbReference type="GO" id="GO:0017158">
    <property type="term" value="P:regulation of calcium ion-dependent exocytosis"/>
    <property type="evidence" value="ECO:0007669"/>
    <property type="project" value="TreeGrafter"/>
</dbReference>
<dbReference type="InterPro" id="IPR043566">
    <property type="entry name" value="Rabphilin/DOC2/Noc2"/>
</dbReference>
<dbReference type="AlphaFoldDB" id="A0A1I8HM37"/>
<feature type="compositionally biased region" description="Basic and acidic residues" evidence="3">
    <location>
        <begin position="183"/>
        <end position="199"/>
    </location>
</feature>
<evidence type="ECO:0000313" key="7">
    <source>
        <dbReference type="WBParaSite" id="maker-uti_cns_0048518-snap-gene-0.8-mRNA-1"/>
    </source>
</evidence>
<dbReference type="SMART" id="SM00239">
    <property type="entry name" value="C2"/>
    <property type="match status" value="2"/>
</dbReference>
<sequence length="455" mass="51302">HHLQHQHQAGSGAGAGVLLPPPHEPGDPHWQTAGEIALQLQFDEYDSSLTVHVSQAKGLQPMDLNGLADPFVKIRLMPDPNESPDLIRQTKYMSNTLEPDWQQTVVFMDVPKKELRRRWLDVSVWDYDRLKTNDFMGRCAVRLERRALDNKLHWFTLYTHEKDMPTPAQLAGGSNQQGGTSHASKENHSGRQMQKDSQHSRQGNSREAFDSSGGLNPVPKIQVIEDHSVQQRQQLQQQQQQQTQTGNSTTGNWTAGPDKQQWMLTRCDTVESKSSNSSSVNTDFLTEDQREVVRGWLGPGQLLLMNDELKTERGDDSLVAGEIYLILRKIAGESNLQVTVKQCRNLLPGAQPISDIFCKLCLLYGDQFLSKAMKRRTKVQKYINDGATFAETFVFNSRLDGMLLQLGLWACKIGLKNDRRIGEAVIFLEDVESVPNNSKKAVQGWYKLLRSEGDG</sequence>
<proteinExistence type="predicted"/>
<dbReference type="InterPro" id="IPR035892">
    <property type="entry name" value="C2_domain_sf"/>
</dbReference>
<feature type="region of interest" description="Disordered" evidence="3">
    <location>
        <begin position="1"/>
        <end position="26"/>
    </location>
</feature>
<evidence type="ECO:0000259" key="4">
    <source>
        <dbReference type="PROSITE" id="PS50004"/>
    </source>
</evidence>
<protein>
    <submittedName>
        <fullName evidence="6 7">C2 domain-containing protein</fullName>
    </submittedName>
</protein>
<dbReference type="PRINTS" id="PR00360">
    <property type="entry name" value="C2DOMAIN"/>
</dbReference>
<dbReference type="PRINTS" id="PR00399">
    <property type="entry name" value="SYNAPTOTAGMN"/>
</dbReference>
<dbReference type="PANTHER" id="PTHR45729">
    <property type="entry name" value="RABPHILIN, ISOFORM A"/>
    <property type="match status" value="1"/>
</dbReference>
<dbReference type="SUPFAM" id="SSF49562">
    <property type="entry name" value="C2 domain (Calcium/lipid-binding domain, CaLB)"/>
    <property type="match status" value="2"/>
</dbReference>
<evidence type="ECO:0000313" key="5">
    <source>
        <dbReference type="Proteomes" id="UP000095280"/>
    </source>
</evidence>
<reference evidence="6 7" key="1">
    <citation type="submission" date="2016-11" db="UniProtKB">
        <authorList>
            <consortium name="WormBaseParasite"/>
        </authorList>
    </citation>
    <scope>IDENTIFICATION</scope>
</reference>
<evidence type="ECO:0000313" key="6">
    <source>
        <dbReference type="WBParaSite" id="maker-uti_cns_0006807-snap-gene-0.17-mRNA-1"/>
    </source>
</evidence>
<dbReference type="InterPro" id="IPR001565">
    <property type="entry name" value="Synaptotagmin"/>
</dbReference>
<feature type="compositionally biased region" description="Polar residues" evidence="3">
    <location>
        <begin position="172"/>
        <end position="182"/>
    </location>
</feature>
<dbReference type="GO" id="GO:0098793">
    <property type="term" value="C:presynapse"/>
    <property type="evidence" value="ECO:0007669"/>
    <property type="project" value="GOC"/>
</dbReference>
<accession>A0A1I8HM37</accession>
<dbReference type="Pfam" id="PF00168">
    <property type="entry name" value="C2"/>
    <property type="match status" value="2"/>
</dbReference>
<dbReference type="Gene3D" id="2.60.40.150">
    <property type="entry name" value="C2 domain"/>
    <property type="match status" value="2"/>
</dbReference>
<organism evidence="5 6">
    <name type="scientific">Macrostomum lignano</name>
    <dbReference type="NCBI Taxonomy" id="282301"/>
    <lineage>
        <taxon>Eukaryota</taxon>
        <taxon>Metazoa</taxon>
        <taxon>Spiralia</taxon>
        <taxon>Lophotrochozoa</taxon>
        <taxon>Platyhelminthes</taxon>
        <taxon>Rhabditophora</taxon>
        <taxon>Macrostomorpha</taxon>
        <taxon>Macrostomida</taxon>
        <taxon>Macrostomidae</taxon>
        <taxon>Macrostomum</taxon>
    </lineage>
</organism>
<feature type="compositionally biased region" description="Low complexity" evidence="3">
    <location>
        <begin position="230"/>
        <end position="244"/>
    </location>
</feature>
<evidence type="ECO:0000256" key="3">
    <source>
        <dbReference type="SAM" id="MobiDB-lite"/>
    </source>
</evidence>
<dbReference type="WBParaSite" id="maker-uti_cns_0048518-snap-gene-0.8-mRNA-1">
    <property type="protein sequence ID" value="maker-uti_cns_0048518-snap-gene-0.8-mRNA-1"/>
    <property type="gene ID" value="maker-uti_cns_0048518-snap-gene-0.8"/>
</dbReference>
<feature type="domain" description="C2" evidence="4">
    <location>
        <begin position="32"/>
        <end position="157"/>
    </location>
</feature>
<dbReference type="InterPro" id="IPR000008">
    <property type="entry name" value="C2_dom"/>
</dbReference>
<dbReference type="Proteomes" id="UP000095280">
    <property type="component" value="Unplaced"/>
</dbReference>
<dbReference type="GO" id="GO:0046872">
    <property type="term" value="F:metal ion binding"/>
    <property type="evidence" value="ECO:0007669"/>
    <property type="project" value="UniProtKB-KW"/>
</dbReference>
<dbReference type="GO" id="GO:0061669">
    <property type="term" value="P:spontaneous neurotransmitter secretion"/>
    <property type="evidence" value="ECO:0007669"/>
    <property type="project" value="TreeGrafter"/>
</dbReference>
<name>A0A1I8HM37_9PLAT</name>
<keyword evidence="1" id="KW-0479">Metal-binding</keyword>
<keyword evidence="5" id="KW-1185">Reference proteome</keyword>
<feature type="domain" description="C2" evidence="4">
    <location>
        <begin position="319"/>
        <end position="446"/>
    </location>
</feature>
<feature type="compositionally biased region" description="Low complexity" evidence="3">
    <location>
        <begin position="1"/>
        <end position="10"/>
    </location>
</feature>
<dbReference type="GO" id="GO:0016020">
    <property type="term" value="C:membrane"/>
    <property type="evidence" value="ECO:0007669"/>
    <property type="project" value="InterPro"/>
</dbReference>
<dbReference type="PANTHER" id="PTHR45729:SF9">
    <property type="entry name" value="DOUBLE C2-LIKE DOMAIN-CONTAINING PROTEIN BETA"/>
    <property type="match status" value="1"/>
</dbReference>
<keyword evidence="2" id="KW-0677">Repeat</keyword>
<evidence type="ECO:0000256" key="2">
    <source>
        <dbReference type="ARBA" id="ARBA00022737"/>
    </source>
</evidence>
<dbReference type="PROSITE" id="PS50004">
    <property type="entry name" value="C2"/>
    <property type="match status" value="2"/>
</dbReference>
<evidence type="ECO:0000256" key="1">
    <source>
        <dbReference type="ARBA" id="ARBA00022723"/>
    </source>
</evidence>